<feature type="transmembrane region" description="Helical" evidence="1">
    <location>
        <begin position="71"/>
        <end position="98"/>
    </location>
</feature>
<dbReference type="AlphaFoldDB" id="A0A1G5Q6U9"/>
<dbReference type="RefSeq" id="WP_092994436.1">
    <property type="nucleotide sequence ID" value="NZ_FMWD01000004.1"/>
</dbReference>
<dbReference type="OrthoDB" id="9342748at2"/>
<proteinExistence type="predicted"/>
<keyword evidence="1" id="KW-0812">Transmembrane</keyword>
<keyword evidence="1" id="KW-1133">Transmembrane helix</keyword>
<sequence length="190" mass="20071">MSEQEAAERVLIARFAEPDRASGAVEALIEHDYPMDMISMLGRPAAVGDDPLGIYYRTSGERMRGWGKLGAFWGGIWGLLAGAAGLFVVPGLGFIAAAGPVVDALAGAAAGAAGGGGAMAGAGAVSHLATAMRSAGVPEQELDRLHTAIENGEYVLMLRCRRAECERYRPVLEEACVDEVYEHPFGNWRH</sequence>
<dbReference type="STRING" id="415747.SAMN03097708_01365"/>
<gene>
    <name evidence="2" type="ORF">SAMN03097708_01365</name>
</gene>
<dbReference type="PANTHER" id="PTHR36109:SF2">
    <property type="entry name" value="MEMBRANE PROTEIN"/>
    <property type="match status" value="1"/>
</dbReference>
<evidence type="ECO:0000256" key="1">
    <source>
        <dbReference type="SAM" id="Phobius"/>
    </source>
</evidence>
<keyword evidence="3" id="KW-1185">Reference proteome</keyword>
<evidence type="ECO:0008006" key="4">
    <source>
        <dbReference type="Google" id="ProtNLM"/>
    </source>
</evidence>
<feature type="transmembrane region" description="Helical" evidence="1">
    <location>
        <begin position="104"/>
        <end position="125"/>
    </location>
</feature>
<dbReference type="PANTHER" id="PTHR36109">
    <property type="entry name" value="MEMBRANE PROTEIN-RELATED"/>
    <property type="match status" value="1"/>
</dbReference>
<evidence type="ECO:0000313" key="3">
    <source>
        <dbReference type="Proteomes" id="UP000199648"/>
    </source>
</evidence>
<name>A0A1G5Q6U9_9GAMM</name>
<organism evidence="2 3">
    <name type="scientific">Thiohalomonas denitrificans</name>
    <dbReference type="NCBI Taxonomy" id="415747"/>
    <lineage>
        <taxon>Bacteria</taxon>
        <taxon>Pseudomonadati</taxon>
        <taxon>Pseudomonadota</taxon>
        <taxon>Gammaproteobacteria</taxon>
        <taxon>Thiohalomonadales</taxon>
        <taxon>Thiohalomonadaceae</taxon>
        <taxon>Thiohalomonas</taxon>
    </lineage>
</organism>
<dbReference type="Proteomes" id="UP000199648">
    <property type="component" value="Unassembled WGS sequence"/>
</dbReference>
<reference evidence="2 3" key="1">
    <citation type="submission" date="2016-10" db="EMBL/GenBank/DDBJ databases">
        <authorList>
            <person name="de Groot N.N."/>
        </authorList>
    </citation>
    <scope>NUCLEOTIDE SEQUENCE [LARGE SCALE GENOMIC DNA]</scope>
    <source>
        <strain evidence="2 3">HLD2</strain>
    </source>
</reference>
<dbReference type="InterPro" id="IPR052948">
    <property type="entry name" value="Low_temp-induced_all0457"/>
</dbReference>
<protein>
    <recommendedName>
        <fullName evidence="4">DUF1269 domain-containing protein</fullName>
    </recommendedName>
</protein>
<keyword evidence="1" id="KW-0472">Membrane</keyword>
<evidence type="ECO:0000313" key="2">
    <source>
        <dbReference type="EMBL" id="SCZ57111.1"/>
    </source>
</evidence>
<dbReference type="EMBL" id="FMWD01000004">
    <property type="protein sequence ID" value="SCZ57111.1"/>
    <property type="molecule type" value="Genomic_DNA"/>
</dbReference>
<accession>A0A1G5Q6U9</accession>